<reference evidence="1 2" key="1">
    <citation type="submission" date="2019-09" db="EMBL/GenBank/DDBJ databases">
        <title>A chromosome-level genome assembly of the Chinese tupelo Nyssa sinensis.</title>
        <authorList>
            <person name="Yang X."/>
            <person name="Kang M."/>
            <person name="Yang Y."/>
            <person name="Xiong H."/>
            <person name="Wang M."/>
            <person name="Zhang Z."/>
            <person name="Wang Z."/>
            <person name="Wu H."/>
            <person name="Ma T."/>
            <person name="Liu J."/>
            <person name="Xi Z."/>
        </authorList>
    </citation>
    <scope>NUCLEOTIDE SEQUENCE [LARGE SCALE GENOMIC DNA]</scope>
    <source>
        <strain evidence="1">J267</strain>
        <tissue evidence="1">Leaf</tissue>
    </source>
</reference>
<evidence type="ECO:0000313" key="1">
    <source>
        <dbReference type="EMBL" id="KAA8533436.1"/>
    </source>
</evidence>
<gene>
    <name evidence="1" type="ORF">F0562_031130</name>
</gene>
<proteinExistence type="predicted"/>
<sequence length="114" mass="12614">MPVWSETGPRCVVAEPRRPEVAVYTANRMKAARQAHAPRARSIVRGQSDTGMRQLDARIRTLENGLRRPVTRVRLPDMGVRRRLDVDTMTVAGLDVTSSLDVSPTPFALGVCCD</sequence>
<name>A0A5J5AUB0_9ASTE</name>
<evidence type="ECO:0000313" key="2">
    <source>
        <dbReference type="Proteomes" id="UP000325577"/>
    </source>
</evidence>
<dbReference type="Proteomes" id="UP000325577">
    <property type="component" value="Linkage Group LG18"/>
</dbReference>
<keyword evidence="2" id="KW-1185">Reference proteome</keyword>
<protein>
    <submittedName>
        <fullName evidence="1">Uncharacterized protein</fullName>
    </submittedName>
</protein>
<accession>A0A5J5AUB0</accession>
<dbReference type="EMBL" id="CM018041">
    <property type="protein sequence ID" value="KAA8533436.1"/>
    <property type="molecule type" value="Genomic_DNA"/>
</dbReference>
<organism evidence="1 2">
    <name type="scientific">Nyssa sinensis</name>
    <dbReference type="NCBI Taxonomy" id="561372"/>
    <lineage>
        <taxon>Eukaryota</taxon>
        <taxon>Viridiplantae</taxon>
        <taxon>Streptophyta</taxon>
        <taxon>Embryophyta</taxon>
        <taxon>Tracheophyta</taxon>
        <taxon>Spermatophyta</taxon>
        <taxon>Magnoliopsida</taxon>
        <taxon>eudicotyledons</taxon>
        <taxon>Gunneridae</taxon>
        <taxon>Pentapetalae</taxon>
        <taxon>asterids</taxon>
        <taxon>Cornales</taxon>
        <taxon>Nyssaceae</taxon>
        <taxon>Nyssa</taxon>
    </lineage>
</organism>
<dbReference type="AlphaFoldDB" id="A0A5J5AUB0"/>